<reference evidence="2" key="1">
    <citation type="journal article" date="2020" name="mSystems">
        <title>Genome- and Community-Level Interaction Insights into Carbon Utilization and Element Cycling Functions of Hydrothermarchaeota in Hydrothermal Sediment.</title>
        <authorList>
            <person name="Zhou Z."/>
            <person name="Liu Y."/>
            <person name="Xu W."/>
            <person name="Pan J."/>
            <person name="Luo Z.H."/>
            <person name="Li M."/>
        </authorList>
    </citation>
    <scope>NUCLEOTIDE SEQUENCE [LARGE SCALE GENOMIC DNA]</scope>
    <source>
        <strain evidence="2">SpSt-767</strain>
    </source>
</reference>
<dbReference type="AlphaFoldDB" id="A0A7V6A1U3"/>
<dbReference type="InterPro" id="IPR035985">
    <property type="entry name" value="Ubiquitin-activating_enz"/>
</dbReference>
<comment type="caution">
    <text evidence="2">The sequence shown here is derived from an EMBL/GenBank/DDBJ whole genome shotgun (WGS) entry which is preliminary data.</text>
</comment>
<dbReference type="Pfam" id="PF00899">
    <property type="entry name" value="ThiF"/>
    <property type="match status" value="1"/>
</dbReference>
<dbReference type="InterPro" id="IPR045886">
    <property type="entry name" value="ThiF/MoeB/HesA"/>
</dbReference>
<dbReference type="PANTHER" id="PTHR10953:SF102">
    <property type="entry name" value="ADENYLYLTRANSFERASE AND SULFURTRANSFERASE MOCS3"/>
    <property type="match status" value="1"/>
</dbReference>
<gene>
    <name evidence="2" type="ORF">ENV52_03175</name>
</gene>
<proteinExistence type="predicted"/>
<dbReference type="GO" id="GO:0008641">
    <property type="term" value="F:ubiquitin-like modifier activating enzyme activity"/>
    <property type="evidence" value="ECO:0007669"/>
    <property type="project" value="InterPro"/>
</dbReference>
<dbReference type="InterPro" id="IPR000594">
    <property type="entry name" value="ThiF_NAD_FAD-bd"/>
</dbReference>
<feature type="domain" description="THIF-type NAD/FAD binding fold" evidence="1">
    <location>
        <begin position="72"/>
        <end position="300"/>
    </location>
</feature>
<name>A0A7V6A1U3_9BACT</name>
<dbReference type="SUPFAM" id="SSF69572">
    <property type="entry name" value="Activating enzymes of the ubiquitin-like proteins"/>
    <property type="match status" value="1"/>
</dbReference>
<protein>
    <submittedName>
        <fullName evidence="2">HesA/MoeB/ThiF family protein</fullName>
    </submittedName>
</protein>
<dbReference type="PANTHER" id="PTHR10953">
    <property type="entry name" value="UBIQUITIN-ACTIVATING ENZYME E1"/>
    <property type="match status" value="1"/>
</dbReference>
<evidence type="ECO:0000313" key="2">
    <source>
        <dbReference type="EMBL" id="HHS28687.1"/>
    </source>
</evidence>
<dbReference type="Gene3D" id="3.40.50.720">
    <property type="entry name" value="NAD(P)-binding Rossmann-like Domain"/>
    <property type="match status" value="1"/>
</dbReference>
<sequence>MPHVVTPEPYNPQPPAPIISLAPDILKFRAGQADGKDEISGYGGLAEGPFPFYQSGVTMISNNLSPAEVTRYSLQIAMEGWGREAQERVKSSKVLIVGADGLSAAFALHLLTTGVGALRIVDPNRVSLADLNANPLFRERDLGKNKAAITERRLKEINPFVTVEGQAKTINEKNVFRVAAGCHLLIETRRDPAGGYLLNQAAIRYKLPLLYAWQSGVDGSLATFWPGQGPCLTCAFPDALPAGSAALMGPLPGILGALGALEALRILGGFPAALLGRSLTFQGKFFTFKEESLPANPVCPACGHLYQEQAARA</sequence>
<organism evidence="2">
    <name type="scientific">Desulfobacca acetoxidans</name>
    <dbReference type="NCBI Taxonomy" id="60893"/>
    <lineage>
        <taxon>Bacteria</taxon>
        <taxon>Pseudomonadati</taxon>
        <taxon>Thermodesulfobacteriota</taxon>
        <taxon>Desulfobaccia</taxon>
        <taxon>Desulfobaccales</taxon>
        <taxon>Desulfobaccaceae</taxon>
        <taxon>Desulfobacca</taxon>
    </lineage>
</organism>
<evidence type="ECO:0000259" key="1">
    <source>
        <dbReference type="Pfam" id="PF00899"/>
    </source>
</evidence>
<dbReference type="GO" id="GO:0004792">
    <property type="term" value="F:thiosulfate-cyanide sulfurtransferase activity"/>
    <property type="evidence" value="ECO:0007669"/>
    <property type="project" value="TreeGrafter"/>
</dbReference>
<dbReference type="GO" id="GO:0005737">
    <property type="term" value="C:cytoplasm"/>
    <property type="evidence" value="ECO:0007669"/>
    <property type="project" value="TreeGrafter"/>
</dbReference>
<accession>A0A7V6A1U3</accession>
<dbReference type="EMBL" id="DTGR01000048">
    <property type="protein sequence ID" value="HHS28687.1"/>
    <property type="molecule type" value="Genomic_DNA"/>
</dbReference>
<dbReference type="CDD" id="cd00757">
    <property type="entry name" value="ThiF_MoeB_HesA_family"/>
    <property type="match status" value="1"/>
</dbReference>
<dbReference type="GO" id="GO:0016779">
    <property type="term" value="F:nucleotidyltransferase activity"/>
    <property type="evidence" value="ECO:0007669"/>
    <property type="project" value="TreeGrafter"/>
</dbReference>